<evidence type="ECO:0000259" key="6">
    <source>
        <dbReference type="Pfam" id="PF00909"/>
    </source>
</evidence>
<reference evidence="9" key="1">
    <citation type="submission" date="2016-06" db="UniProtKB">
        <authorList>
            <consortium name="WormBaseParasite"/>
        </authorList>
    </citation>
    <scope>IDENTIFICATION</scope>
</reference>
<evidence type="ECO:0000256" key="5">
    <source>
        <dbReference type="SAM" id="Phobius"/>
    </source>
</evidence>
<keyword evidence="2 5" id="KW-0812">Transmembrane</keyword>
<evidence type="ECO:0000313" key="7">
    <source>
        <dbReference type="EMBL" id="VDM93829.1"/>
    </source>
</evidence>
<dbReference type="WBParaSite" id="nOo.2.0.1.t10102-RA">
    <property type="protein sequence ID" value="nOo.2.0.1.t10102-RA"/>
    <property type="gene ID" value="nOo.2.0.1.g10102"/>
</dbReference>
<dbReference type="SUPFAM" id="SSF111352">
    <property type="entry name" value="Ammonium transporter"/>
    <property type="match status" value="1"/>
</dbReference>
<reference evidence="7 8" key="2">
    <citation type="submission" date="2018-08" db="EMBL/GenBank/DDBJ databases">
        <authorList>
            <person name="Laetsch R D."/>
            <person name="Stevens L."/>
            <person name="Kumar S."/>
            <person name="Blaxter L. M."/>
        </authorList>
    </citation>
    <scope>NUCLEOTIDE SEQUENCE [LARGE SCALE GENOMIC DNA]</scope>
</reference>
<dbReference type="InterPro" id="IPR029020">
    <property type="entry name" value="Ammonium/urea_transptr"/>
</dbReference>
<feature type="transmembrane region" description="Helical" evidence="5">
    <location>
        <begin position="238"/>
        <end position="258"/>
    </location>
</feature>
<feature type="transmembrane region" description="Helical" evidence="5">
    <location>
        <begin position="160"/>
        <end position="181"/>
    </location>
</feature>
<dbReference type="OrthoDB" id="534912at2759"/>
<dbReference type="GO" id="GO:0005886">
    <property type="term" value="C:plasma membrane"/>
    <property type="evidence" value="ECO:0007669"/>
    <property type="project" value="TreeGrafter"/>
</dbReference>
<organism evidence="9">
    <name type="scientific">Onchocerca ochengi</name>
    <name type="common">Filarial nematode worm</name>
    <dbReference type="NCBI Taxonomy" id="42157"/>
    <lineage>
        <taxon>Eukaryota</taxon>
        <taxon>Metazoa</taxon>
        <taxon>Ecdysozoa</taxon>
        <taxon>Nematoda</taxon>
        <taxon>Chromadorea</taxon>
        <taxon>Rhabditida</taxon>
        <taxon>Spirurina</taxon>
        <taxon>Spiruromorpha</taxon>
        <taxon>Filarioidea</taxon>
        <taxon>Onchocercidae</taxon>
        <taxon>Onchocerca</taxon>
    </lineage>
</organism>
<keyword evidence="4 5" id="KW-0472">Membrane</keyword>
<evidence type="ECO:0000313" key="8">
    <source>
        <dbReference type="Proteomes" id="UP000271087"/>
    </source>
</evidence>
<dbReference type="GO" id="GO:0008519">
    <property type="term" value="F:ammonium channel activity"/>
    <property type="evidence" value="ECO:0007669"/>
    <property type="project" value="InterPro"/>
</dbReference>
<gene>
    <name evidence="7" type="ORF">NOO_LOCUS10102</name>
</gene>
<dbReference type="Gene3D" id="1.10.3430.10">
    <property type="entry name" value="Ammonium transporter AmtB like domains"/>
    <property type="match status" value="1"/>
</dbReference>
<accession>A0A182EPP4</accession>
<sequence>MRAKLQNDLPAEMFSYQLLEIGNGNVPLAVKKLTSNVVEATVLIRLFKNENVFISCSSMIPADMSSQFKKLQFTVQLTFAITVNKIQDQSLELCETKHYALNAKLPNNVEVEKLYQDDAVWITTSSFIIFTMHSGFGLLESGSVAAKDEVNIMVKNVVDVVFGGLAYWAFGYGLSFGNGIYSNAITGWGKFFYNPERNLDSPRDEGWAYANFLFQLSFATTSSTIVSGAVAERAKLKSYILLGCIVILIQALPSHWVWDRQGIFFKLGVVDFAGCSC</sequence>
<dbReference type="GO" id="GO:0097272">
    <property type="term" value="P:ammonium homeostasis"/>
    <property type="evidence" value="ECO:0007669"/>
    <property type="project" value="TreeGrafter"/>
</dbReference>
<evidence type="ECO:0000256" key="3">
    <source>
        <dbReference type="ARBA" id="ARBA00022989"/>
    </source>
</evidence>
<dbReference type="Pfam" id="PF00909">
    <property type="entry name" value="Ammonium_transp"/>
    <property type="match status" value="1"/>
</dbReference>
<dbReference type="STRING" id="42157.A0A182EPP4"/>
<keyword evidence="3 5" id="KW-1133">Transmembrane helix</keyword>
<proteinExistence type="predicted"/>
<dbReference type="InterPro" id="IPR024041">
    <property type="entry name" value="NH4_transpt_AmtB-like_dom"/>
</dbReference>
<evidence type="ECO:0000256" key="2">
    <source>
        <dbReference type="ARBA" id="ARBA00022692"/>
    </source>
</evidence>
<name>A0A182EPP4_ONCOC</name>
<dbReference type="PANTHER" id="PTHR11730">
    <property type="entry name" value="AMMONIUM TRANSPORTER"/>
    <property type="match status" value="1"/>
</dbReference>
<feature type="transmembrane region" description="Helical" evidence="5">
    <location>
        <begin position="207"/>
        <end position="231"/>
    </location>
</feature>
<dbReference type="EMBL" id="UYRW01005474">
    <property type="protein sequence ID" value="VDM93829.1"/>
    <property type="molecule type" value="Genomic_DNA"/>
</dbReference>
<feature type="domain" description="Ammonium transporter AmtB-like" evidence="6">
    <location>
        <begin position="120"/>
        <end position="276"/>
    </location>
</feature>
<dbReference type="Proteomes" id="UP000271087">
    <property type="component" value="Unassembled WGS sequence"/>
</dbReference>
<comment type="subcellular location">
    <subcellularLocation>
        <location evidence="1">Membrane</location>
        <topology evidence="1">Multi-pass membrane protein</topology>
    </subcellularLocation>
</comment>
<dbReference type="AlphaFoldDB" id="A0A182EPP4"/>
<dbReference type="PANTHER" id="PTHR11730:SF29">
    <property type="entry name" value="AMMONIUM TRANSPORTER 3-RELATED"/>
    <property type="match status" value="1"/>
</dbReference>
<keyword evidence="8" id="KW-1185">Reference proteome</keyword>
<evidence type="ECO:0000256" key="4">
    <source>
        <dbReference type="ARBA" id="ARBA00023136"/>
    </source>
</evidence>
<protein>
    <submittedName>
        <fullName evidence="9">Ammonium_transp domain-containing protein</fullName>
    </submittedName>
</protein>
<evidence type="ECO:0000313" key="9">
    <source>
        <dbReference type="WBParaSite" id="nOo.2.0.1.t10102-RA"/>
    </source>
</evidence>
<evidence type="ECO:0000256" key="1">
    <source>
        <dbReference type="ARBA" id="ARBA00004141"/>
    </source>
</evidence>